<dbReference type="Pfam" id="PF11256">
    <property type="entry name" value="SAV0927-like"/>
    <property type="match status" value="1"/>
</dbReference>
<dbReference type="InterPro" id="IPR021415">
    <property type="entry name" value="SAV0927-like"/>
</dbReference>
<dbReference type="Proteomes" id="UP001595880">
    <property type="component" value="Unassembled WGS sequence"/>
</dbReference>
<keyword evidence="2" id="KW-1185">Reference proteome</keyword>
<gene>
    <name evidence="1" type="ORF">ACFOZ1_04885</name>
</gene>
<protein>
    <submittedName>
        <fullName evidence="1">SAV0927 family protein</fullName>
    </submittedName>
</protein>
<name>A0ABV8VUB6_9BACI</name>
<evidence type="ECO:0000313" key="1">
    <source>
        <dbReference type="EMBL" id="MFC4387140.1"/>
    </source>
</evidence>
<proteinExistence type="predicted"/>
<accession>A0ABV8VUB6</accession>
<comment type="caution">
    <text evidence="1">The sequence shown here is derived from an EMBL/GenBank/DDBJ whole genome shotgun (WGS) entry which is preliminary data.</text>
</comment>
<reference evidence="2" key="1">
    <citation type="journal article" date="2019" name="Int. J. Syst. Evol. Microbiol.">
        <title>The Global Catalogue of Microorganisms (GCM) 10K type strain sequencing project: providing services to taxonomists for standard genome sequencing and annotation.</title>
        <authorList>
            <consortium name="The Broad Institute Genomics Platform"/>
            <consortium name="The Broad Institute Genome Sequencing Center for Infectious Disease"/>
            <person name="Wu L."/>
            <person name="Ma J."/>
        </authorList>
    </citation>
    <scope>NUCLEOTIDE SEQUENCE [LARGE SCALE GENOMIC DNA]</scope>
    <source>
        <strain evidence="2">KACC 14058</strain>
    </source>
</reference>
<dbReference type="RefSeq" id="WP_390196543.1">
    <property type="nucleotide sequence ID" value="NZ_JBHSDV010000001.1"/>
</dbReference>
<dbReference type="EMBL" id="JBHSDV010000001">
    <property type="protein sequence ID" value="MFC4387140.1"/>
    <property type="molecule type" value="Genomic_DNA"/>
</dbReference>
<sequence>MKKLTLSYIKDEKQNSETRLISFIGNTIRFDLAIIQSPLFHPDLLVIDLNTNKYSKIQLDTLLEPNYVEHTFQYNEMEADDIKKYLSPIIAAYK</sequence>
<organism evidence="1 2">
    <name type="scientific">Gracilibacillus marinus</name>
    <dbReference type="NCBI Taxonomy" id="630535"/>
    <lineage>
        <taxon>Bacteria</taxon>
        <taxon>Bacillati</taxon>
        <taxon>Bacillota</taxon>
        <taxon>Bacilli</taxon>
        <taxon>Bacillales</taxon>
        <taxon>Bacillaceae</taxon>
        <taxon>Gracilibacillus</taxon>
    </lineage>
</organism>
<evidence type="ECO:0000313" key="2">
    <source>
        <dbReference type="Proteomes" id="UP001595880"/>
    </source>
</evidence>